<gene>
    <name evidence="3" type="ORF">ACFOOG_12735</name>
</gene>
<feature type="chain" id="PRO_5046909911" evidence="1">
    <location>
        <begin position="29"/>
        <end position="120"/>
    </location>
</feature>
<name>A0ABV8A2W5_9GAMM</name>
<dbReference type="EMBL" id="JBHRYR010000003">
    <property type="protein sequence ID" value="MFC3853702.1"/>
    <property type="molecule type" value="Genomic_DNA"/>
</dbReference>
<protein>
    <submittedName>
        <fullName evidence="3">DUF4168 domain-containing protein</fullName>
    </submittedName>
</protein>
<comment type="caution">
    <text evidence="3">The sequence shown here is derived from an EMBL/GenBank/DDBJ whole genome shotgun (WGS) entry which is preliminary data.</text>
</comment>
<dbReference type="Pfam" id="PF13767">
    <property type="entry name" value="DUF4168"/>
    <property type="match status" value="1"/>
</dbReference>
<sequence length="120" mass="13344">MFKSSMTRANALLLALVLALGFSGGAMAQEVPQLGTDFDENQLSLFVEVQSDIQEIRVEYSERLATIEDPEQATVLQEEAGQLMVDAVEDKGLEVETYNMIAFALQNDPELLERVQTMMN</sequence>
<dbReference type="RefSeq" id="WP_380697105.1">
    <property type="nucleotide sequence ID" value="NZ_JBHRYR010000003.1"/>
</dbReference>
<evidence type="ECO:0000313" key="4">
    <source>
        <dbReference type="Proteomes" id="UP001595617"/>
    </source>
</evidence>
<keyword evidence="4" id="KW-1185">Reference proteome</keyword>
<feature type="domain" description="DUF4168" evidence="2">
    <location>
        <begin position="40"/>
        <end position="115"/>
    </location>
</feature>
<reference evidence="4" key="1">
    <citation type="journal article" date="2019" name="Int. J. Syst. Evol. Microbiol.">
        <title>The Global Catalogue of Microorganisms (GCM) 10K type strain sequencing project: providing services to taxonomists for standard genome sequencing and annotation.</title>
        <authorList>
            <consortium name="The Broad Institute Genomics Platform"/>
            <consortium name="The Broad Institute Genome Sequencing Center for Infectious Disease"/>
            <person name="Wu L."/>
            <person name="Ma J."/>
        </authorList>
    </citation>
    <scope>NUCLEOTIDE SEQUENCE [LARGE SCALE GENOMIC DNA]</scope>
    <source>
        <strain evidence="4">IBRC 10765</strain>
    </source>
</reference>
<evidence type="ECO:0000313" key="3">
    <source>
        <dbReference type="EMBL" id="MFC3853702.1"/>
    </source>
</evidence>
<dbReference type="Proteomes" id="UP001595617">
    <property type="component" value="Unassembled WGS sequence"/>
</dbReference>
<keyword evidence="1" id="KW-0732">Signal</keyword>
<feature type="signal peptide" evidence="1">
    <location>
        <begin position="1"/>
        <end position="28"/>
    </location>
</feature>
<evidence type="ECO:0000256" key="1">
    <source>
        <dbReference type="SAM" id="SignalP"/>
    </source>
</evidence>
<accession>A0ABV8A2W5</accession>
<proteinExistence type="predicted"/>
<organism evidence="3 4">
    <name type="scientific">Saccharospirillum mangrovi</name>
    <dbReference type="NCBI Taxonomy" id="2161747"/>
    <lineage>
        <taxon>Bacteria</taxon>
        <taxon>Pseudomonadati</taxon>
        <taxon>Pseudomonadota</taxon>
        <taxon>Gammaproteobacteria</taxon>
        <taxon>Oceanospirillales</taxon>
        <taxon>Saccharospirillaceae</taxon>
        <taxon>Saccharospirillum</taxon>
    </lineage>
</organism>
<evidence type="ECO:0000259" key="2">
    <source>
        <dbReference type="Pfam" id="PF13767"/>
    </source>
</evidence>
<dbReference type="InterPro" id="IPR025433">
    <property type="entry name" value="DUF4168"/>
</dbReference>